<dbReference type="EMBL" id="JANHOH010000014">
    <property type="protein sequence ID" value="MCQ6961421.1"/>
    <property type="molecule type" value="Genomic_DNA"/>
</dbReference>
<dbReference type="Proteomes" id="UP001204376">
    <property type="component" value="Unassembled WGS sequence"/>
</dbReference>
<protein>
    <submittedName>
        <fullName evidence="2">DUF1080 domain-containing protein</fullName>
    </submittedName>
</protein>
<evidence type="ECO:0000313" key="3">
    <source>
        <dbReference type="Proteomes" id="UP001204376"/>
    </source>
</evidence>
<evidence type="ECO:0000313" key="2">
    <source>
        <dbReference type="EMBL" id="MCQ6961421.1"/>
    </source>
</evidence>
<keyword evidence="3" id="KW-1185">Reference proteome</keyword>
<dbReference type="Gene3D" id="2.60.120.560">
    <property type="entry name" value="Exo-inulinase, domain 1"/>
    <property type="match status" value="1"/>
</dbReference>
<accession>A0ABT1T9X1</accession>
<dbReference type="RefSeq" id="WP_256541588.1">
    <property type="nucleotide sequence ID" value="NZ_JANHOH010000014.1"/>
</dbReference>
<dbReference type="InterPro" id="IPR010496">
    <property type="entry name" value="AL/BT2_dom"/>
</dbReference>
<evidence type="ECO:0000259" key="1">
    <source>
        <dbReference type="Pfam" id="PF06439"/>
    </source>
</evidence>
<comment type="caution">
    <text evidence="2">The sequence shown here is derived from an EMBL/GenBank/DDBJ whole genome shotgun (WGS) entry which is preliminary data.</text>
</comment>
<proteinExistence type="predicted"/>
<dbReference type="Pfam" id="PF06439">
    <property type="entry name" value="3keto-disac_hyd"/>
    <property type="match status" value="1"/>
</dbReference>
<gene>
    <name evidence="2" type="ORF">NPE20_25835</name>
</gene>
<name>A0ABT1T9X1_9SPHI</name>
<feature type="domain" description="3-keto-alpha-glucoside-1,2-lyase/3-keto-2-hydroxy-glucal hydratase" evidence="1">
    <location>
        <begin position="27"/>
        <end position="269"/>
    </location>
</feature>
<reference evidence="2 3" key="1">
    <citation type="submission" date="2022-07" db="EMBL/GenBank/DDBJ databases">
        <title>Mucilaginibacter sp. JC4.</title>
        <authorList>
            <person name="Le V."/>
            <person name="Ko S.-R."/>
            <person name="Ahn C.-Y."/>
            <person name="Oh H.-M."/>
        </authorList>
    </citation>
    <scope>NUCLEOTIDE SEQUENCE [LARGE SCALE GENOMIC DNA]</scope>
    <source>
        <strain evidence="2 3">JC4</strain>
    </source>
</reference>
<sequence length="281" mass="31355">MRSAKFIIPLMMCAITFGFTTLSTKDKWESLFNGKDLKGWDTYIGPDLDDAGKPINGTPIGLNNDPRHVFTIVKDNGENVIRISGENWGAISTKKEYKNYHLQLQFKWGALSWGQKKGKKKDSGLLYHSVGKYGADYGAWMRSEEFQIEEGNSGDFWGVAGGLASIPADKVGDGYIYNPQGTLMTFKEGGSQGRHCIKGTDAENPSGQWNTLDLYCYDDTAIHVINGKVMMVLYQTKQMDNGQETPLTMGKIQIQSEGAEVYYKQIKIQPIDKLPAKLIKQ</sequence>
<organism evidence="2 3">
    <name type="scientific">Mucilaginibacter aquariorum</name>
    <dbReference type="NCBI Taxonomy" id="2967225"/>
    <lineage>
        <taxon>Bacteria</taxon>
        <taxon>Pseudomonadati</taxon>
        <taxon>Bacteroidota</taxon>
        <taxon>Sphingobacteriia</taxon>
        <taxon>Sphingobacteriales</taxon>
        <taxon>Sphingobacteriaceae</taxon>
        <taxon>Mucilaginibacter</taxon>
    </lineage>
</organism>